<dbReference type="Pfam" id="PF14941">
    <property type="entry name" value="OAF_N"/>
    <property type="match status" value="1"/>
</dbReference>
<evidence type="ECO:0000256" key="2">
    <source>
        <dbReference type="SAM" id="MobiDB-lite"/>
    </source>
</evidence>
<evidence type="ECO:0000259" key="3">
    <source>
        <dbReference type="Pfam" id="PF14941"/>
    </source>
</evidence>
<dbReference type="InterPro" id="IPR053894">
    <property type="entry name" value="OAF_N"/>
</dbReference>
<feature type="compositionally biased region" description="Pro residues" evidence="2">
    <location>
        <begin position="280"/>
        <end position="292"/>
    </location>
</feature>
<dbReference type="PANTHER" id="PTHR13423:SF2">
    <property type="entry name" value="OUT AT FIRST PROTEIN HOMOLOG"/>
    <property type="match status" value="1"/>
</dbReference>
<accession>A0A9Q1IPN6</accession>
<feature type="region of interest" description="Disordered" evidence="2">
    <location>
        <begin position="260"/>
        <end position="327"/>
    </location>
</feature>
<feature type="domain" description="Out at first protein BRICHOS-like" evidence="3">
    <location>
        <begin position="35"/>
        <end position="184"/>
    </location>
</feature>
<dbReference type="OrthoDB" id="5947176at2759"/>
<reference evidence="4" key="1">
    <citation type="journal article" date="2023" name="Science">
        <title>Genome structures resolve the early diversification of teleost fishes.</title>
        <authorList>
            <person name="Parey E."/>
            <person name="Louis A."/>
            <person name="Montfort J."/>
            <person name="Bouchez O."/>
            <person name="Roques C."/>
            <person name="Iampietro C."/>
            <person name="Lluch J."/>
            <person name="Castinel A."/>
            <person name="Donnadieu C."/>
            <person name="Desvignes T."/>
            <person name="Floi Bucao C."/>
            <person name="Jouanno E."/>
            <person name="Wen M."/>
            <person name="Mejri S."/>
            <person name="Dirks R."/>
            <person name="Jansen H."/>
            <person name="Henkel C."/>
            <person name="Chen W.J."/>
            <person name="Zahm M."/>
            <person name="Cabau C."/>
            <person name="Klopp C."/>
            <person name="Thompson A.W."/>
            <person name="Robinson-Rechavi M."/>
            <person name="Braasch I."/>
            <person name="Lecointre G."/>
            <person name="Bobe J."/>
            <person name="Postlethwait J.H."/>
            <person name="Berthelot C."/>
            <person name="Roest Crollius H."/>
            <person name="Guiguen Y."/>
        </authorList>
    </citation>
    <scope>NUCLEOTIDE SEQUENCE</scope>
    <source>
        <strain evidence="4">WJC10195</strain>
    </source>
</reference>
<protein>
    <recommendedName>
        <fullName evidence="1">Out at first protein homolog</fullName>
    </recommendedName>
</protein>
<dbReference type="Proteomes" id="UP001152622">
    <property type="component" value="Chromosome 10"/>
</dbReference>
<keyword evidence="5" id="KW-1185">Reference proteome</keyword>
<evidence type="ECO:0000313" key="5">
    <source>
        <dbReference type="Proteomes" id="UP001152622"/>
    </source>
</evidence>
<comment type="caution">
    <text evidence="4">The sequence shown here is derived from an EMBL/GenBank/DDBJ whole genome shotgun (WGS) entry which is preliminary data.</text>
</comment>
<gene>
    <name evidence="4" type="ORF">SKAU_G00261550</name>
</gene>
<evidence type="ECO:0000313" key="4">
    <source>
        <dbReference type="EMBL" id="KAJ8347566.1"/>
    </source>
</evidence>
<dbReference type="EMBL" id="JAINUF010000010">
    <property type="protein sequence ID" value="KAJ8347566.1"/>
    <property type="molecule type" value="Genomic_DNA"/>
</dbReference>
<name>A0A9Q1IPN6_SYNKA</name>
<proteinExistence type="predicted"/>
<dbReference type="AlphaFoldDB" id="A0A9Q1IPN6"/>
<evidence type="ECO:0000256" key="1">
    <source>
        <dbReference type="ARBA" id="ARBA00021639"/>
    </source>
</evidence>
<dbReference type="PANTHER" id="PTHR13423">
    <property type="entry name" value="OUT AT FIRST"/>
    <property type="match status" value="1"/>
</dbReference>
<dbReference type="InterPro" id="IPR026315">
    <property type="entry name" value="Oaf"/>
</dbReference>
<organism evidence="4 5">
    <name type="scientific">Synaphobranchus kaupii</name>
    <name type="common">Kaup's arrowtooth eel</name>
    <dbReference type="NCBI Taxonomy" id="118154"/>
    <lineage>
        <taxon>Eukaryota</taxon>
        <taxon>Metazoa</taxon>
        <taxon>Chordata</taxon>
        <taxon>Craniata</taxon>
        <taxon>Vertebrata</taxon>
        <taxon>Euteleostomi</taxon>
        <taxon>Actinopterygii</taxon>
        <taxon>Neopterygii</taxon>
        <taxon>Teleostei</taxon>
        <taxon>Anguilliformes</taxon>
        <taxon>Synaphobranchidae</taxon>
        <taxon>Synaphobranchus</taxon>
    </lineage>
</organism>
<sequence length="327" mass="35894">MFFSGMFARWILPVSVGNNGVLVALILLISLSACSELKVRVRLADGQITEETLEADSERDSITVEFKQGDGTLITFLADFKQDVKIFRALVLGELERGQSQYQALCFITRLNHNEIIPSESMARLRQKNPRAVRSAEERRGVEQLTMNMAVNLSRAWQLSTHIHNVCGEARESIYAREADVKHWLDQGVEGSVFEILPPDGGRAGAAGLPRHAGPVAALRLQLQPAAGVVPLPAQVLPQPGPGRQEQPLQVRDQELQQGLPLRLLRPPPTALPVGRGDLTPPPPPPRLPPSFRPSSSPCSPWPSPDTRGAVARQRRVQPFCALQPRA</sequence>